<dbReference type="AlphaFoldDB" id="A0A7J0GBI4"/>
<proteinExistence type="predicted"/>
<evidence type="ECO:0000313" key="1">
    <source>
        <dbReference type="EMBL" id="GFZ08159.1"/>
    </source>
</evidence>
<reference evidence="1 2" key="1">
    <citation type="submission" date="2019-07" db="EMBL/GenBank/DDBJ databases">
        <title>De Novo Assembly of kiwifruit Actinidia rufa.</title>
        <authorList>
            <person name="Sugita-Konishi S."/>
            <person name="Sato K."/>
            <person name="Mori E."/>
            <person name="Abe Y."/>
            <person name="Kisaki G."/>
            <person name="Hamano K."/>
            <person name="Suezawa K."/>
            <person name="Otani M."/>
            <person name="Fukuda T."/>
            <person name="Manabe T."/>
            <person name="Gomi K."/>
            <person name="Tabuchi M."/>
            <person name="Akimitsu K."/>
            <person name="Kataoka I."/>
        </authorList>
    </citation>
    <scope>NUCLEOTIDE SEQUENCE [LARGE SCALE GENOMIC DNA]</scope>
    <source>
        <strain evidence="2">cv. Fuchu</strain>
    </source>
</reference>
<dbReference type="EMBL" id="BJWL01000019">
    <property type="protein sequence ID" value="GFZ08159.1"/>
    <property type="molecule type" value="Genomic_DNA"/>
</dbReference>
<organism evidence="1 2">
    <name type="scientific">Actinidia rufa</name>
    <dbReference type="NCBI Taxonomy" id="165716"/>
    <lineage>
        <taxon>Eukaryota</taxon>
        <taxon>Viridiplantae</taxon>
        <taxon>Streptophyta</taxon>
        <taxon>Embryophyta</taxon>
        <taxon>Tracheophyta</taxon>
        <taxon>Spermatophyta</taxon>
        <taxon>Magnoliopsida</taxon>
        <taxon>eudicotyledons</taxon>
        <taxon>Gunneridae</taxon>
        <taxon>Pentapetalae</taxon>
        <taxon>asterids</taxon>
        <taxon>Ericales</taxon>
        <taxon>Actinidiaceae</taxon>
        <taxon>Actinidia</taxon>
    </lineage>
</organism>
<sequence length="84" mass="9910">MSEWVTHFHYNMVDPQHIIRYSSIEEAKAATQSQEFFRTLQRYYRNACMDAEKQDAITCESDNFTTHSPSIPTWIIWLGIGHID</sequence>
<dbReference type="Proteomes" id="UP000585474">
    <property type="component" value="Unassembled WGS sequence"/>
</dbReference>
<protein>
    <submittedName>
        <fullName evidence="1">Phosphoinositide phosphatase family protein</fullName>
    </submittedName>
</protein>
<accession>A0A7J0GBI4</accession>
<comment type="caution">
    <text evidence="1">The sequence shown here is derived from an EMBL/GenBank/DDBJ whole genome shotgun (WGS) entry which is preliminary data.</text>
</comment>
<dbReference type="OrthoDB" id="1717320at2759"/>
<name>A0A7J0GBI4_9ERIC</name>
<keyword evidence="2" id="KW-1185">Reference proteome</keyword>
<gene>
    <name evidence="1" type="ORF">Acr_19g0010960</name>
</gene>
<evidence type="ECO:0000313" key="2">
    <source>
        <dbReference type="Proteomes" id="UP000585474"/>
    </source>
</evidence>